<dbReference type="HOGENOM" id="CLU_873768_0_0_3"/>
<evidence type="ECO:0000313" key="2">
    <source>
        <dbReference type="EMBL" id="ACK64575.1"/>
    </source>
</evidence>
<sequence length="335" mass="38663">MNDQSSLKQLGAIFGTGRSGSTWLGAIINSHPDVAYRFEPFHRLQRKNQEIAKVINHLKSGLISEQGVLEIYDLLLPAYPEIEKPPFFPKNFALGIGKGQNLLWPLSRKINIFNHLFKQLYTPRQKPLLIFKEVGYIEVPKILVQQTTIPIVYMMRHPCAVISSVIKGQNQSIMSTGRIPVLGNLLQKYEPNLAEKYHHELDNMTIYEKQALLWFIEVEQSFLSFQGYANGLVIFYEELVNNTLPMAEKVLTHFGLSLDQQVTEFIEESIKPPSSKAWFKEFGIRNNYFTVYRDSKKGLDKWKNDILPEEQKKIFNIVKDSQAFQWGVDLGLWNV</sequence>
<dbReference type="STRING" id="41431.PCC8801_0479"/>
<evidence type="ECO:0000259" key="1">
    <source>
        <dbReference type="Pfam" id="PF00685"/>
    </source>
</evidence>
<gene>
    <name evidence="2" type="ordered locus">PCC8801_0479</name>
</gene>
<dbReference type="AlphaFoldDB" id="B7JVK4"/>
<feature type="domain" description="Sulfotransferase" evidence="1">
    <location>
        <begin position="13"/>
        <end position="317"/>
    </location>
</feature>
<dbReference type="GO" id="GO:0006044">
    <property type="term" value="P:N-acetylglucosamine metabolic process"/>
    <property type="evidence" value="ECO:0007669"/>
    <property type="project" value="TreeGrafter"/>
</dbReference>
<dbReference type="InterPro" id="IPR051135">
    <property type="entry name" value="Gal/GlcNAc/GalNAc_ST"/>
</dbReference>
<dbReference type="EMBL" id="CP001287">
    <property type="protein sequence ID" value="ACK64575.1"/>
    <property type="molecule type" value="Genomic_DNA"/>
</dbReference>
<protein>
    <recommendedName>
        <fullName evidence="1">Sulfotransferase domain-containing protein</fullName>
    </recommendedName>
</protein>
<dbReference type="eggNOG" id="ENOG5032NCP">
    <property type="taxonomic scope" value="Bacteria"/>
</dbReference>
<dbReference type="GO" id="GO:0001517">
    <property type="term" value="F:N-acetylglucosamine 6-O-sulfotransferase activity"/>
    <property type="evidence" value="ECO:0007669"/>
    <property type="project" value="TreeGrafter"/>
</dbReference>
<dbReference type="InterPro" id="IPR000863">
    <property type="entry name" value="Sulfotransferase_dom"/>
</dbReference>
<dbReference type="OrthoDB" id="7861019at2"/>
<organism evidence="2 3">
    <name type="scientific">Rippkaea orientalis (strain PCC 8801 / RF-1)</name>
    <name type="common">Cyanothece sp. (strain PCC 8801)</name>
    <dbReference type="NCBI Taxonomy" id="41431"/>
    <lineage>
        <taxon>Bacteria</taxon>
        <taxon>Bacillati</taxon>
        <taxon>Cyanobacteriota</taxon>
        <taxon>Cyanophyceae</taxon>
        <taxon>Oscillatoriophycideae</taxon>
        <taxon>Chroococcales</taxon>
        <taxon>Aphanothecaceae</taxon>
        <taxon>Rippkaea</taxon>
        <taxon>Rippkaea orientalis</taxon>
    </lineage>
</organism>
<dbReference type="GO" id="GO:0006790">
    <property type="term" value="P:sulfur compound metabolic process"/>
    <property type="evidence" value="ECO:0007669"/>
    <property type="project" value="TreeGrafter"/>
</dbReference>
<reference evidence="3" key="1">
    <citation type="journal article" date="2011" name="MBio">
        <title>Novel metabolic attributes of the genus Cyanothece, comprising a group of unicellular nitrogen-fixing Cyanobacteria.</title>
        <authorList>
            <person name="Bandyopadhyay A."/>
            <person name="Elvitigala T."/>
            <person name="Welsh E."/>
            <person name="Stockel J."/>
            <person name="Liberton M."/>
            <person name="Min H."/>
            <person name="Sherman L.A."/>
            <person name="Pakrasi H.B."/>
        </authorList>
    </citation>
    <scope>NUCLEOTIDE SEQUENCE [LARGE SCALE GENOMIC DNA]</scope>
    <source>
        <strain evidence="3">PCC 8801</strain>
    </source>
</reference>
<dbReference type="KEGG" id="cyp:PCC8801_0479"/>
<evidence type="ECO:0000313" key="3">
    <source>
        <dbReference type="Proteomes" id="UP000008204"/>
    </source>
</evidence>
<dbReference type="Pfam" id="PF00685">
    <property type="entry name" value="Sulfotransfer_1"/>
    <property type="match status" value="1"/>
</dbReference>
<dbReference type="RefSeq" id="WP_012593852.1">
    <property type="nucleotide sequence ID" value="NC_011726.1"/>
</dbReference>
<keyword evidence="3" id="KW-1185">Reference proteome</keyword>
<dbReference type="Proteomes" id="UP000008204">
    <property type="component" value="Chromosome"/>
</dbReference>
<dbReference type="InterPro" id="IPR027417">
    <property type="entry name" value="P-loop_NTPase"/>
</dbReference>
<name>B7JVK4_RIPO1</name>
<dbReference type="SUPFAM" id="SSF52540">
    <property type="entry name" value="P-loop containing nucleoside triphosphate hydrolases"/>
    <property type="match status" value="1"/>
</dbReference>
<accession>B7JVK4</accession>
<proteinExistence type="predicted"/>
<dbReference type="PANTHER" id="PTHR10704">
    <property type="entry name" value="CARBOHYDRATE SULFOTRANSFERASE"/>
    <property type="match status" value="1"/>
</dbReference>
<dbReference type="PANTHER" id="PTHR10704:SF44">
    <property type="entry name" value="LD35051P-RELATED"/>
    <property type="match status" value="1"/>
</dbReference>
<dbReference type="Gene3D" id="3.40.50.300">
    <property type="entry name" value="P-loop containing nucleotide triphosphate hydrolases"/>
    <property type="match status" value="1"/>
</dbReference>